<dbReference type="EMBL" id="FOEI01000003">
    <property type="protein sequence ID" value="SEP90430.1"/>
    <property type="molecule type" value="Genomic_DNA"/>
</dbReference>
<dbReference type="AlphaFoldDB" id="A0A1H9BN91"/>
<dbReference type="RefSeq" id="WP_091467157.1">
    <property type="nucleotide sequence ID" value="NZ_FOEI01000003.1"/>
</dbReference>
<protein>
    <submittedName>
        <fullName evidence="1">Uncharacterized protein</fullName>
    </submittedName>
</protein>
<evidence type="ECO:0000313" key="2">
    <source>
        <dbReference type="Proteomes" id="UP000198648"/>
    </source>
</evidence>
<keyword evidence="2" id="KW-1185">Reference proteome</keyword>
<reference evidence="1 2" key="1">
    <citation type="submission" date="2016-10" db="EMBL/GenBank/DDBJ databases">
        <authorList>
            <person name="de Groot N.N."/>
        </authorList>
    </citation>
    <scope>NUCLEOTIDE SEQUENCE [LARGE SCALE GENOMIC DNA]</scope>
    <source>
        <strain evidence="1 2">DSM 27078</strain>
    </source>
</reference>
<dbReference type="Proteomes" id="UP000198648">
    <property type="component" value="Unassembled WGS sequence"/>
</dbReference>
<dbReference type="OrthoDB" id="1375847at2"/>
<dbReference type="STRING" id="1299341.SAMN05444005_103115"/>
<name>A0A1H9BN91_9FLAO</name>
<organism evidence="1 2">
    <name type="scientific">Flavobacterium urocaniciphilum</name>
    <dbReference type="NCBI Taxonomy" id="1299341"/>
    <lineage>
        <taxon>Bacteria</taxon>
        <taxon>Pseudomonadati</taxon>
        <taxon>Bacteroidota</taxon>
        <taxon>Flavobacteriia</taxon>
        <taxon>Flavobacteriales</taxon>
        <taxon>Flavobacteriaceae</taxon>
        <taxon>Flavobacterium</taxon>
    </lineage>
</organism>
<proteinExistence type="predicted"/>
<gene>
    <name evidence="1" type="ORF">SAMN05444005_103115</name>
</gene>
<evidence type="ECO:0000313" key="1">
    <source>
        <dbReference type="EMBL" id="SEP90430.1"/>
    </source>
</evidence>
<sequence>MNTVFDIEQKQDSAEKLLAVADKETKYILFADEFNDVARKAVESAVENVKIELFWSNKPEHIVQNFAGISTVQQLVLKFNDVWMLENTDEVTLLIDRYKPKRTVRTYGKFKGSGFKHGIFPDAQNPKRPSEIVITEKETILKMGQPYYFHKIANSNSQIRACGAGGKNHTSDYNRAWQYLQFRIRVRKGNKTYFSKPLATIQMICDRWYNDGESQKISISYKLV</sequence>
<accession>A0A1H9BN91</accession>